<accession>A0A934KRH6</accession>
<dbReference type="Pfam" id="PF00121">
    <property type="entry name" value="TIM"/>
    <property type="match status" value="1"/>
</dbReference>
<sequence>MVAGNWKMNTTVLEGIALARAVSELCTPGMVVEVAVFPPFPHLWPVRGALGVGPVLLGAQDVFWEDSGAYTGEVSASMLAGWCDLVLVGHSERRHLLGETDAETGRKFAAGLRHGLGVIVAVGETGDERDAGSTFTVIDRQLDAALSAVDEPPPTGAWLVAYEPVWAIGTGRTASPEQADEVCAHIRDHVAERTAADAPRVLYGGSVSADNAAELFSRASIDGGLIGGASLRPDQFARIVAAAANAAR</sequence>
<dbReference type="InterPro" id="IPR000652">
    <property type="entry name" value="Triosephosphate_isomerase"/>
</dbReference>
<keyword evidence="8 9" id="KW-0413">Isomerase</keyword>
<dbReference type="GO" id="GO:0006096">
    <property type="term" value="P:glycolytic process"/>
    <property type="evidence" value="ECO:0007669"/>
    <property type="project" value="UniProtKB-UniRule"/>
</dbReference>
<protein>
    <recommendedName>
        <fullName evidence="4 9">Triosephosphate isomerase</fullName>
        <shortName evidence="9">TIM</shortName>
        <shortName evidence="9">TPI</shortName>
        <ecNumber evidence="3 9">5.3.1.1</ecNumber>
    </recommendedName>
    <alternativeName>
        <fullName evidence="9">Triose-phosphate isomerase</fullName>
    </alternativeName>
</protein>
<dbReference type="HAMAP" id="MF_00147_B">
    <property type="entry name" value="TIM_B"/>
    <property type="match status" value="1"/>
</dbReference>
<evidence type="ECO:0000256" key="1">
    <source>
        <dbReference type="ARBA" id="ARBA00004680"/>
    </source>
</evidence>
<dbReference type="GO" id="GO:0006094">
    <property type="term" value="P:gluconeogenesis"/>
    <property type="evidence" value="ECO:0007669"/>
    <property type="project" value="UniProtKB-UniRule"/>
</dbReference>
<evidence type="ECO:0000256" key="10">
    <source>
        <dbReference type="RuleBase" id="RU363013"/>
    </source>
</evidence>
<gene>
    <name evidence="9" type="primary">tpiA</name>
    <name evidence="11" type="ORF">JF887_13635</name>
</gene>
<evidence type="ECO:0000256" key="2">
    <source>
        <dbReference type="ARBA" id="ARBA00007422"/>
    </source>
</evidence>
<dbReference type="PANTHER" id="PTHR21139">
    <property type="entry name" value="TRIOSEPHOSPHATE ISOMERASE"/>
    <property type="match status" value="1"/>
</dbReference>
<comment type="pathway">
    <text evidence="1 9 10">Carbohydrate degradation; glycolysis; D-glyceraldehyde 3-phosphate from glycerone phosphate: step 1/1.</text>
</comment>
<dbReference type="InterPro" id="IPR020861">
    <property type="entry name" value="Triosephosphate_isomerase_AS"/>
</dbReference>
<dbReference type="PROSITE" id="PS51440">
    <property type="entry name" value="TIM_2"/>
    <property type="match status" value="1"/>
</dbReference>
<evidence type="ECO:0000313" key="11">
    <source>
        <dbReference type="EMBL" id="MBJ7610455.1"/>
    </source>
</evidence>
<dbReference type="Gene3D" id="3.20.20.70">
    <property type="entry name" value="Aldolase class I"/>
    <property type="match status" value="1"/>
</dbReference>
<dbReference type="CDD" id="cd00311">
    <property type="entry name" value="TIM"/>
    <property type="match status" value="1"/>
</dbReference>
<dbReference type="GO" id="GO:0046166">
    <property type="term" value="P:glyceraldehyde-3-phosphate biosynthetic process"/>
    <property type="evidence" value="ECO:0007669"/>
    <property type="project" value="TreeGrafter"/>
</dbReference>
<proteinExistence type="inferred from homology"/>
<comment type="catalytic activity">
    <reaction evidence="9 10">
        <text>D-glyceraldehyde 3-phosphate = dihydroxyacetone phosphate</text>
        <dbReference type="Rhea" id="RHEA:18585"/>
        <dbReference type="ChEBI" id="CHEBI:57642"/>
        <dbReference type="ChEBI" id="CHEBI:59776"/>
        <dbReference type="EC" id="5.3.1.1"/>
    </reaction>
</comment>
<evidence type="ECO:0000256" key="8">
    <source>
        <dbReference type="ARBA" id="ARBA00023235"/>
    </source>
</evidence>
<feature type="binding site" evidence="9">
    <location>
        <position position="169"/>
    </location>
    <ligand>
        <name>substrate</name>
    </ligand>
</feature>
<comment type="pathway">
    <text evidence="9 10">Carbohydrate biosynthesis; gluconeogenesis.</text>
</comment>
<organism evidence="11 12">
    <name type="scientific">Candidatus Amunia macphersoniae</name>
    <dbReference type="NCBI Taxonomy" id="3127014"/>
    <lineage>
        <taxon>Bacteria</taxon>
        <taxon>Bacillati</taxon>
        <taxon>Candidatus Dormiibacterota</taxon>
        <taxon>Candidatus Dormibacteria</taxon>
        <taxon>Candidatus Aeolococcales</taxon>
        <taxon>Candidatus Aeolococcaceae</taxon>
        <taxon>Candidatus Amunia</taxon>
    </lineage>
</organism>
<comment type="function">
    <text evidence="9">Involved in the gluconeogenesis. Catalyzes stereospecifically the conversion of dihydroxyacetone phosphate (DHAP) to D-glyceraldehyde-3-phosphate (G3P).</text>
</comment>
<dbReference type="GO" id="GO:0005829">
    <property type="term" value="C:cytosol"/>
    <property type="evidence" value="ECO:0007669"/>
    <property type="project" value="TreeGrafter"/>
</dbReference>
<feature type="binding site" evidence="9">
    <location>
        <position position="206"/>
    </location>
    <ligand>
        <name>substrate</name>
    </ligand>
</feature>
<feature type="active site" description="Electrophile" evidence="9">
    <location>
        <position position="90"/>
    </location>
</feature>
<dbReference type="EMBL" id="JAEKNN010000062">
    <property type="protein sequence ID" value="MBJ7610455.1"/>
    <property type="molecule type" value="Genomic_DNA"/>
</dbReference>
<comment type="subcellular location">
    <subcellularLocation>
        <location evidence="9 10">Cytoplasm</location>
    </subcellularLocation>
</comment>
<dbReference type="InterPro" id="IPR013785">
    <property type="entry name" value="Aldolase_TIM"/>
</dbReference>
<keyword evidence="6 9" id="KW-0963">Cytoplasm</keyword>
<keyword evidence="5 9" id="KW-0312">Gluconeogenesis</keyword>
<evidence type="ECO:0000256" key="5">
    <source>
        <dbReference type="ARBA" id="ARBA00022432"/>
    </source>
</evidence>
<dbReference type="GO" id="GO:0004807">
    <property type="term" value="F:triose-phosphate isomerase activity"/>
    <property type="evidence" value="ECO:0007669"/>
    <property type="project" value="UniProtKB-UniRule"/>
</dbReference>
<comment type="subunit">
    <text evidence="9 10">Homodimer.</text>
</comment>
<feature type="active site" description="Proton acceptor" evidence="9">
    <location>
        <position position="163"/>
    </location>
</feature>
<dbReference type="SUPFAM" id="SSF51351">
    <property type="entry name" value="Triosephosphate isomerase (TIM)"/>
    <property type="match status" value="1"/>
</dbReference>
<evidence type="ECO:0000313" key="12">
    <source>
        <dbReference type="Proteomes" id="UP000614410"/>
    </source>
</evidence>
<keyword evidence="7 9" id="KW-0324">Glycolysis</keyword>
<evidence type="ECO:0000256" key="9">
    <source>
        <dbReference type="HAMAP-Rule" id="MF_00147"/>
    </source>
</evidence>
<comment type="caution">
    <text evidence="11">The sequence shown here is derived from an EMBL/GenBank/DDBJ whole genome shotgun (WGS) entry which is preliminary data.</text>
</comment>
<dbReference type="FunFam" id="3.20.20.70:FF:000016">
    <property type="entry name" value="Triosephosphate isomerase"/>
    <property type="match status" value="1"/>
</dbReference>
<dbReference type="InterPro" id="IPR022896">
    <property type="entry name" value="TrioseP_Isoase_bac/euk"/>
</dbReference>
<reference evidence="11 12" key="1">
    <citation type="submission" date="2020-10" db="EMBL/GenBank/DDBJ databases">
        <title>Ca. Dormibacterota MAGs.</title>
        <authorList>
            <person name="Montgomery K."/>
        </authorList>
    </citation>
    <scope>NUCLEOTIDE SEQUENCE [LARGE SCALE GENOMIC DNA]</scope>
    <source>
        <strain evidence="11">Mitchell_Peninsula_5</strain>
    </source>
</reference>
<dbReference type="Proteomes" id="UP000614410">
    <property type="component" value="Unassembled WGS sequence"/>
</dbReference>
<dbReference type="PANTHER" id="PTHR21139:SF42">
    <property type="entry name" value="TRIOSEPHOSPHATE ISOMERASE"/>
    <property type="match status" value="1"/>
</dbReference>
<name>A0A934KRH6_9BACT</name>
<evidence type="ECO:0000256" key="4">
    <source>
        <dbReference type="ARBA" id="ARBA00019397"/>
    </source>
</evidence>
<dbReference type="InterPro" id="IPR035990">
    <property type="entry name" value="TIM_sf"/>
</dbReference>
<feature type="binding site" evidence="9">
    <location>
        <begin position="227"/>
        <end position="228"/>
    </location>
    <ligand>
        <name>substrate</name>
    </ligand>
</feature>
<dbReference type="AlphaFoldDB" id="A0A934KRH6"/>
<comment type="similarity">
    <text evidence="2 9 10">Belongs to the triosephosphate isomerase family.</text>
</comment>
<dbReference type="NCBIfam" id="TIGR00419">
    <property type="entry name" value="tim"/>
    <property type="match status" value="1"/>
</dbReference>
<feature type="binding site" evidence="9">
    <location>
        <begin position="5"/>
        <end position="7"/>
    </location>
    <ligand>
        <name>substrate</name>
    </ligand>
</feature>
<evidence type="ECO:0000256" key="7">
    <source>
        <dbReference type="ARBA" id="ARBA00023152"/>
    </source>
</evidence>
<dbReference type="PROSITE" id="PS00171">
    <property type="entry name" value="TIM_1"/>
    <property type="match status" value="1"/>
</dbReference>
<dbReference type="GO" id="GO:0019563">
    <property type="term" value="P:glycerol catabolic process"/>
    <property type="evidence" value="ECO:0007669"/>
    <property type="project" value="TreeGrafter"/>
</dbReference>
<evidence type="ECO:0000256" key="3">
    <source>
        <dbReference type="ARBA" id="ARBA00011940"/>
    </source>
</evidence>
<evidence type="ECO:0000256" key="6">
    <source>
        <dbReference type="ARBA" id="ARBA00022490"/>
    </source>
</evidence>
<dbReference type="EC" id="5.3.1.1" evidence="3 9"/>